<reference evidence="3 4" key="1">
    <citation type="submission" date="2018-12" db="EMBL/GenBank/DDBJ databases">
        <title>Complete genome sequence of Flaviflexus sp. H23T48.</title>
        <authorList>
            <person name="Bae J.-W."/>
            <person name="Lee J.-Y."/>
        </authorList>
    </citation>
    <scope>NUCLEOTIDE SEQUENCE [LARGE SCALE GENOMIC DNA]</scope>
    <source>
        <strain evidence="3 4">H23T48</strain>
    </source>
</reference>
<feature type="transmembrane region" description="Helical" evidence="2">
    <location>
        <begin position="286"/>
        <end position="311"/>
    </location>
</feature>
<dbReference type="AlphaFoldDB" id="A0A3Q9G3F6"/>
<evidence type="ECO:0000313" key="4">
    <source>
        <dbReference type="Proteomes" id="UP000280344"/>
    </source>
</evidence>
<keyword evidence="2" id="KW-0472">Membrane</keyword>
<feature type="compositionally biased region" description="Polar residues" evidence="1">
    <location>
        <begin position="454"/>
        <end position="479"/>
    </location>
</feature>
<dbReference type="InterPro" id="IPR036927">
    <property type="entry name" value="Cyt_c_oxase-like_su1_sf"/>
</dbReference>
<accession>A0A3Q9G3F6</accession>
<feature type="transmembrane region" description="Helical" evidence="2">
    <location>
        <begin position="154"/>
        <end position="178"/>
    </location>
</feature>
<feature type="transmembrane region" description="Helical" evidence="2">
    <location>
        <begin position="362"/>
        <end position="383"/>
    </location>
</feature>
<evidence type="ECO:0000256" key="1">
    <source>
        <dbReference type="SAM" id="MobiDB-lite"/>
    </source>
</evidence>
<feature type="region of interest" description="Disordered" evidence="1">
    <location>
        <begin position="435"/>
        <end position="486"/>
    </location>
</feature>
<dbReference type="EMBL" id="CP034593">
    <property type="protein sequence ID" value="AZQ76481.1"/>
    <property type="molecule type" value="Genomic_DNA"/>
</dbReference>
<evidence type="ECO:0008006" key="5">
    <source>
        <dbReference type="Google" id="ProtNLM"/>
    </source>
</evidence>
<feature type="transmembrane region" description="Helical" evidence="2">
    <location>
        <begin position="100"/>
        <end position="116"/>
    </location>
</feature>
<feature type="transmembrane region" description="Helical" evidence="2">
    <location>
        <begin position="389"/>
        <end position="413"/>
    </location>
</feature>
<dbReference type="Proteomes" id="UP000280344">
    <property type="component" value="Chromosome"/>
</dbReference>
<name>A0A3Q9G3F6_9ACTO</name>
<feature type="compositionally biased region" description="Basic and acidic residues" evidence="1">
    <location>
        <begin position="435"/>
        <end position="453"/>
    </location>
</feature>
<feature type="transmembrane region" description="Helical" evidence="2">
    <location>
        <begin position="323"/>
        <end position="350"/>
    </location>
</feature>
<keyword evidence="2" id="KW-1133">Transmembrane helix</keyword>
<dbReference type="OrthoDB" id="345021at2"/>
<evidence type="ECO:0000313" key="3">
    <source>
        <dbReference type="EMBL" id="AZQ76481.1"/>
    </source>
</evidence>
<keyword evidence="2" id="KW-0812">Transmembrane</keyword>
<feature type="transmembrane region" description="Helical" evidence="2">
    <location>
        <begin position="58"/>
        <end position="79"/>
    </location>
</feature>
<feature type="transmembrane region" description="Helical" evidence="2">
    <location>
        <begin position="232"/>
        <end position="250"/>
    </location>
</feature>
<feature type="transmembrane region" description="Helical" evidence="2">
    <location>
        <begin position="256"/>
        <end position="274"/>
    </location>
</feature>
<proteinExistence type="predicted"/>
<feature type="transmembrane region" description="Helical" evidence="2">
    <location>
        <begin position="122"/>
        <end position="142"/>
    </location>
</feature>
<feature type="region of interest" description="Disordered" evidence="1">
    <location>
        <begin position="1"/>
        <end position="25"/>
    </location>
</feature>
<evidence type="ECO:0000256" key="2">
    <source>
        <dbReference type="SAM" id="Phobius"/>
    </source>
</evidence>
<dbReference type="RefSeq" id="WP_126703289.1">
    <property type="nucleotide sequence ID" value="NZ_CP034593.1"/>
</dbReference>
<dbReference type="KEGG" id="flh:EJ997_03125"/>
<organism evidence="3 4">
    <name type="scientific">Flaviflexus ciconiae</name>
    <dbReference type="NCBI Taxonomy" id="2496867"/>
    <lineage>
        <taxon>Bacteria</taxon>
        <taxon>Bacillati</taxon>
        <taxon>Actinomycetota</taxon>
        <taxon>Actinomycetes</taxon>
        <taxon>Actinomycetales</taxon>
        <taxon>Actinomycetaceae</taxon>
        <taxon>Flaviflexus</taxon>
    </lineage>
</organism>
<feature type="transmembrane region" description="Helical" evidence="2">
    <location>
        <begin position="190"/>
        <end position="212"/>
    </location>
</feature>
<keyword evidence="4" id="KW-1185">Reference proteome</keyword>
<dbReference type="SUPFAM" id="SSF81442">
    <property type="entry name" value="Cytochrome c oxidase subunit I-like"/>
    <property type="match status" value="1"/>
</dbReference>
<feature type="transmembrane region" description="Helical" evidence="2">
    <location>
        <begin position="33"/>
        <end position="52"/>
    </location>
</feature>
<sequence length="486" mass="53071">MKIGSPGSGNKPAAPKPITPAKRGRGVSPIRDMVAVIWLIVLIFVVMFHEQILSSDWLAIHVTFLGALSHSALVWSEYFANTLLKTRPTANEGKIQDRRSLLMALGALFVFVGFPMDIWVLVLTGATFVTVSVLWHAVYLARKMKRALPGRFRIVIRYYITAACMLPVGAAFGVLLAFGFGDEWRGRLMIAHMTFNLLGWIGLTVIGTLVTFWPTMVRARMDERSERMTRQVLWPLLAGIVIVAGGAVAGIKLISIIGVAVYALSFLWWGRTLWKPVSLKGIREFAPASVGAAGTWAVVGLIWIGVLLALADSWPEVTDRLVSMAPLLAFGFALQILLGALSYLLPVLMGKSPANLAVYQDALNVGATFRIAVPNLCLVIWLLPVPSSIRLIVAILGIGTIMSFIPIMFRAVFLGLKHKKVLEAEREVKAAEKAAEAVAKQEDENAQLNERHQQSVSDKNSESGSDMNRAGSTRTTNGTSDKENDV</sequence>
<gene>
    <name evidence="3" type="ORF">EJ997_03125</name>
</gene>
<protein>
    <recommendedName>
        <fullName evidence="5">Beta-carotene 15,15'-monooxygenase</fullName>
    </recommendedName>
</protein>